<dbReference type="SMART" id="SM00382">
    <property type="entry name" value="AAA"/>
    <property type="match status" value="1"/>
</dbReference>
<dbReference type="PROSITE" id="PS50893">
    <property type="entry name" value="ABC_TRANSPORTER_2"/>
    <property type="match status" value="1"/>
</dbReference>
<keyword evidence="4 8" id="KW-0067">ATP-binding</keyword>
<comment type="similarity">
    <text evidence="1">Belongs to the ABC transporter superfamily.</text>
</comment>
<evidence type="ECO:0000256" key="1">
    <source>
        <dbReference type="ARBA" id="ARBA00005417"/>
    </source>
</evidence>
<keyword evidence="3" id="KW-0547">Nucleotide-binding</keyword>
<dbReference type="Gene3D" id="3.40.50.300">
    <property type="entry name" value="P-loop containing nucleotide triphosphate hydrolases"/>
    <property type="match status" value="1"/>
</dbReference>
<dbReference type="OrthoDB" id="9810077at2"/>
<dbReference type="InterPro" id="IPR017871">
    <property type="entry name" value="ABC_transporter-like_CS"/>
</dbReference>
<dbReference type="InterPro" id="IPR027417">
    <property type="entry name" value="P-loop_NTPase"/>
</dbReference>
<comment type="function">
    <text evidence="6">Part of the ABC transporter complex HmuTUV involved in hemin import. Responsible for energy coupling to the transport system.</text>
</comment>
<dbReference type="SUPFAM" id="SSF52540">
    <property type="entry name" value="P-loop containing nucleoside triphosphate hydrolases"/>
    <property type="match status" value="1"/>
</dbReference>
<evidence type="ECO:0000313" key="8">
    <source>
        <dbReference type="EMBL" id="REF88957.1"/>
    </source>
</evidence>
<reference evidence="8 9" key="1">
    <citation type="submission" date="2018-08" db="EMBL/GenBank/DDBJ databases">
        <title>Genomic Encyclopedia of Type Strains, Phase IV (KMG-IV): sequencing the most valuable type-strain genomes for metagenomic binning, comparative biology and taxonomic classification.</title>
        <authorList>
            <person name="Goeker M."/>
        </authorList>
    </citation>
    <scope>NUCLEOTIDE SEQUENCE [LARGE SCALE GENOMIC DNA]</scope>
    <source>
        <strain evidence="8 9">BW863</strain>
    </source>
</reference>
<dbReference type="AlphaFoldDB" id="A0A3D9Z1F6"/>
<feature type="domain" description="ABC transporter" evidence="7">
    <location>
        <begin position="6"/>
        <end position="247"/>
    </location>
</feature>
<proteinExistence type="inferred from homology"/>
<name>A0A3D9Z1F6_9HYPH</name>
<accession>A0A3D9Z1F6</accession>
<keyword evidence="5" id="KW-1278">Translocase</keyword>
<dbReference type="GO" id="GO:0016887">
    <property type="term" value="F:ATP hydrolysis activity"/>
    <property type="evidence" value="ECO:0007669"/>
    <property type="project" value="InterPro"/>
</dbReference>
<dbReference type="PROSITE" id="PS00211">
    <property type="entry name" value="ABC_TRANSPORTER_1"/>
    <property type="match status" value="1"/>
</dbReference>
<dbReference type="Proteomes" id="UP000256900">
    <property type="component" value="Unassembled WGS sequence"/>
</dbReference>
<evidence type="ECO:0000259" key="7">
    <source>
        <dbReference type="PROSITE" id="PS50893"/>
    </source>
</evidence>
<dbReference type="EMBL" id="QUMO01000001">
    <property type="protein sequence ID" value="REF88957.1"/>
    <property type="molecule type" value="Genomic_DNA"/>
</dbReference>
<dbReference type="NCBIfam" id="NF010068">
    <property type="entry name" value="PRK13548.1"/>
    <property type="match status" value="1"/>
</dbReference>
<protein>
    <submittedName>
        <fullName evidence="8">Iron complex transport system ATP-binding protein</fullName>
    </submittedName>
</protein>
<sequence length="280" mass="29445">MSASVVTARKVGYATRGKVLIDDVSLTLAAGQLTAVIGPNGAGKSTLLRVLAGELACSAGTVHYGGEDARTLPPWRLAARRAVMAQTARLAFPFSVREVAALGIDGIGRGLTRERRRAVVTTALEKAEVAHLADRIYQTLSGGEQQRVQFARALVQLSAGREASADQVLFLDEPTSHLDMSHQLQLMDEVRGLTASGVATFVTIHDLNLAAAYADRLVVMCGGRAVAQGGPHEILTTALIADVFGLDSRIGEPAPPGSAFILPHAHAEKRRSLRNGATGA</sequence>
<dbReference type="PANTHER" id="PTHR42794">
    <property type="entry name" value="HEMIN IMPORT ATP-BINDING PROTEIN HMUV"/>
    <property type="match status" value="1"/>
</dbReference>
<dbReference type="Pfam" id="PF00005">
    <property type="entry name" value="ABC_tran"/>
    <property type="match status" value="1"/>
</dbReference>
<evidence type="ECO:0000256" key="3">
    <source>
        <dbReference type="ARBA" id="ARBA00022741"/>
    </source>
</evidence>
<dbReference type="InterPro" id="IPR003439">
    <property type="entry name" value="ABC_transporter-like_ATP-bd"/>
</dbReference>
<dbReference type="CDD" id="cd03214">
    <property type="entry name" value="ABC_Iron-Siderophores_B12_Hemin"/>
    <property type="match status" value="1"/>
</dbReference>
<evidence type="ECO:0000256" key="2">
    <source>
        <dbReference type="ARBA" id="ARBA00022448"/>
    </source>
</evidence>
<gene>
    <name evidence="8" type="ORF">DES32_0168</name>
</gene>
<organism evidence="8 9">
    <name type="scientific">Methylovirgula ligni</name>
    <dbReference type="NCBI Taxonomy" id="569860"/>
    <lineage>
        <taxon>Bacteria</taxon>
        <taxon>Pseudomonadati</taxon>
        <taxon>Pseudomonadota</taxon>
        <taxon>Alphaproteobacteria</taxon>
        <taxon>Hyphomicrobiales</taxon>
        <taxon>Beijerinckiaceae</taxon>
        <taxon>Methylovirgula</taxon>
    </lineage>
</organism>
<comment type="caution">
    <text evidence="8">The sequence shown here is derived from an EMBL/GenBank/DDBJ whole genome shotgun (WGS) entry which is preliminary data.</text>
</comment>
<evidence type="ECO:0000256" key="4">
    <source>
        <dbReference type="ARBA" id="ARBA00022840"/>
    </source>
</evidence>
<evidence type="ECO:0000313" key="9">
    <source>
        <dbReference type="Proteomes" id="UP000256900"/>
    </source>
</evidence>
<keyword evidence="9" id="KW-1185">Reference proteome</keyword>
<dbReference type="PANTHER" id="PTHR42794:SF1">
    <property type="entry name" value="HEMIN IMPORT ATP-BINDING PROTEIN HMUV"/>
    <property type="match status" value="1"/>
</dbReference>
<keyword evidence="2" id="KW-0813">Transport</keyword>
<dbReference type="RefSeq" id="WP_115834792.1">
    <property type="nucleotide sequence ID" value="NZ_CP025086.1"/>
</dbReference>
<dbReference type="GO" id="GO:0005524">
    <property type="term" value="F:ATP binding"/>
    <property type="evidence" value="ECO:0007669"/>
    <property type="project" value="UniProtKB-KW"/>
</dbReference>
<dbReference type="InterPro" id="IPR003593">
    <property type="entry name" value="AAA+_ATPase"/>
</dbReference>
<evidence type="ECO:0000256" key="5">
    <source>
        <dbReference type="ARBA" id="ARBA00022967"/>
    </source>
</evidence>
<evidence type="ECO:0000256" key="6">
    <source>
        <dbReference type="ARBA" id="ARBA00037066"/>
    </source>
</evidence>